<dbReference type="Gene3D" id="1.20.1560.10">
    <property type="entry name" value="ABC transporter type 1, transmembrane domain"/>
    <property type="match status" value="1"/>
</dbReference>
<evidence type="ECO:0000259" key="7">
    <source>
        <dbReference type="PROSITE" id="PS50929"/>
    </source>
</evidence>
<evidence type="ECO:0000259" key="6">
    <source>
        <dbReference type="PROSITE" id="PS50893"/>
    </source>
</evidence>
<dbReference type="PROSITE" id="PS50929">
    <property type="entry name" value="ABC_TM1F"/>
    <property type="match status" value="1"/>
</dbReference>
<name>A0ABV5CQT1_9ACTN</name>
<dbReference type="InterPro" id="IPR011527">
    <property type="entry name" value="ABC1_TM_dom"/>
</dbReference>
<feature type="transmembrane region" description="Helical" evidence="5">
    <location>
        <begin position="150"/>
        <end position="167"/>
    </location>
</feature>
<organism evidence="8 9">
    <name type="scientific">Polymorphospora lycopeni</name>
    <dbReference type="NCBI Taxonomy" id="3140240"/>
    <lineage>
        <taxon>Bacteria</taxon>
        <taxon>Bacillati</taxon>
        <taxon>Actinomycetota</taxon>
        <taxon>Actinomycetes</taxon>
        <taxon>Micromonosporales</taxon>
        <taxon>Micromonosporaceae</taxon>
        <taxon>Polymorphospora</taxon>
    </lineage>
</organism>
<comment type="caution">
    <text evidence="8">The sequence shown here is derived from an EMBL/GenBank/DDBJ whole genome shotgun (WGS) entry which is preliminary data.</text>
</comment>
<dbReference type="InterPro" id="IPR027417">
    <property type="entry name" value="P-loop_NTPase"/>
</dbReference>
<dbReference type="PROSITE" id="PS50893">
    <property type="entry name" value="ABC_TRANSPORTER_2"/>
    <property type="match status" value="1"/>
</dbReference>
<feature type="transmembrane region" description="Helical" evidence="5">
    <location>
        <begin position="69"/>
        <end position="89"/>
    </location>
</feature>
<protein>
    <submittedName>
        <fullName evidence="8">ABC transporter ATP-binding protein</fullName>
    </submittedName>
</protein>
<evidence type="ECO:0000313" key="9">
    <source>
        <dbReference type="Proteomes" id="UP001582793"/>
    </source>
</evidence>
<keyword evidence="8" id="KW-0067">ATP-binding</keyword>
<dbReference type="Proteomes" id="UP001582793">
    <property type="component" value="Unassembled WGS sequence"/>
</dbReference>
<dbReference type="Pfam" id="PF00005">
    <property type="entry name" value="ABC_tran"/>
    <property type="match status" value="1"/>
</dbReference>
<dbReference type="SUPFAM" id="SSF90123">
    <property type="entry name" value="ABC transporter transmembrane region"/>
    <property type="match status" value="1"/>
</dbReference>
<evidence type="ECO:0000256" key="3">
    <source>
        <dbReference type="ARBA" id="ARBA00022989"/>
    </source>
</evidence>
<dbReference type="InterPro" id="IPR036640">
    <property type="entry name" value="ABC1_TM_sf"/>
</dbReference>
<dbReference type="Gene3D" id="3.40.50.300">
    <property type="entry name" value="P-loop containing nucleotide triphosphate hydrolases"/>
    <property type="match status" value="1"/>
</dbReference>
<feature type="domain" description="ABC transporter" evidence="6">
    <location>
        <begin position="297"/>
        <end position="560"/>
    </location>
</feature>
<dbReference type="InterPro" id="IPR039421">
    <property type="entry name" value="Type_1_exporter"/>
</dbReference>
<keyword evidence="4 5" id="KW-0472">Membrane</keyword>
<gene>
    <name evidence="8" type="ORF">AAFH96_14755</name>
</gene>
<dbReference type="CDD" id="cd07346">
    <property type="entry name" value="ABC_6TM_exporters"/>
    <property type="match status" value="1"/>
</dbReference>
<feature type="transmembrane region" description="Helical" evidence="5">
    <location>
        <begin position="32"/>
        <end position="57"/>
    </location>
</feature>
<dbReference type="PANTHER" id="PTHR43394:SF1">
    <property type="entry name" value="ATP-BINDING CASSETTE SUB-FAMILY B MEMBER 10, MITOCHONDRIAL"/>
    <property type="match status" value="1"/>
</dbReference>
<dbReference type="PROSITE" id="PS00211">
    <property type="entry name" value="ABC_TRANSPORTER_1"/>
    <property type="match status" value="1"/>
</dbReference>
<feature type="transmembrane region" description="Helical" evidence="5">
    <location>
        <begin position="173"/>
        <end position="193"/>
    </location>
</feature>
<keyword evidence="2 5" id="KW-0812">Transmembrane</keyword>
<reference evidence="8 9" key="1">
    <citation type="submission" date="2024-04" db="EMBL/GenBank/DDBJ databases">
        <title>Polymorphospora sp. isolated from Baiyangdian Lake in Xiong'an New Area.</title>
        <authorList>
            <person name="Zhang X."/>
            <person name="Liu J."/>
        </authorList>
    </citation>
    <scope>NUCLEOTIDE SEQUENCE [LARGE SCALE GENOMIC DNA]</scope>
    <source>
        <strain evidence="8 9">2-325</strain>
    </source>
</reference>
<keyword evidence="3 5" id="KW-1133">Transmembrane helix</keyword>
<evidence type="ECO:0000256" key="1">
    <source>
        <dbReference type="ARBA" id="ARBA00004651"/>
    </source>
</evidence>
<dbReference type="InterPro" id="IPR003439">
    <property type="entry name" value="ABC_transporter-like_ATP-bd"/>
</dbReference>
<evidence type="ECO:0000256" key="4">
    <source>
        <dbReference type="ARBA" id="ARBA00023136"/>
    </source>
</evidence>
<dbReference type="PANTHER" id="PTHR43394">
    <property type="entry name" value="ATP-DEPENDENT PERMEASE MDL1, MITOCHONDRIAL"/>
    <property type="match status" value="1"/>
</dbReference>
<proteinExistence type="predicted"/>
<dbReference type="Pfam" id="PF00664">
    <property type="entry name" value="ABC_membrane"/>
    <property type="match status" value="1"/>
</dbReference>
<dbReference type="SUPFAM" id="SSF52540">
    <property type="entry name" value="P-loop containing nucleoside triphosphate hydrolases"/>
    <property type="match status" value="1"/>
</dbReference>
<accession>A0ABV5CQT1</accession>
<dbReference type="InterPro" id="IPR017871">
    <property type="entry name" value="ABC_transporter-like_CS"/>
</dbReference>
<evidence type="ECO:0000313" key="8">
    <source>
        <dbReference type="EMBL" id="MFB6394360.1"/>
    </source>
</evidence>
<dbReference type="GO" id="GO:0005524">
    <property type="term" value="F:ATP binding"/>
    <property type="evidence" value="ECO:0007669"/>
    <property type="project" value="UniProtKB-KW"/>
</dbReference>
<feature type="domain" description="ABC transmembrane type-1" evidence="7">
    <location>
        <begin position="33"/>
        <end position="314"/>
    </location>
</feature>
<keyword evidence="9" id="KW-1185">Reference proteome</keyword>
<dbReference type="RefSeq" id="WP_375734532.1">
    <property type="nucleotide sequence ID" value="NZ_JBCGDC010000035.1"/>
</dbReference>
<evidence type="ECO:0000256" key="5">
    <source>
        <dbReference type="SAM" id="Phobius"/>
    </source>
</evidence>
<evidence type="ECO:0000256" key="2">
    <source>
        <dbReference type="ARBA" id="ARBA00022692"/>
    </source>
</evidence>
<keyword evidence="8" id="KW-0547">Nucleotide-binding</keyword>
<comment type="subcellular location">
    <subcellularLocation>
        <location evidence="1">Cell membrane</location>
        <topology evidence="1">Multi-pass membrane protein</topology>
    </subcellularLocation>
</comment>
<dbReference type="EMBL" id="JBCGDC010000035">
    <property type="protein sequence ID" value="MFB6394360.1"/>
    <property type="molecule type" value="Genomic_DNA"/>
</dbReference>
<sequence length="563" mass="59393">MRNFPESSAVTPDCRSSLRYLFWLAGQFRVPILLGALAGIACIVAQALIPAAIGVAIDDGIIARDQPALLWWGAAILGLGVVQALTGLMQDRYGLTASLGAAYRTLQLVTARAARLGGTLRKQASTGEVVSVGVADITQLGAALETTGRFAGAVVVIIVVAGIMLATSWQLGVVVLVGVPVMVWAVGLLLRPLHGRQQHLRDQQAELTTHAVDISSGLRVLRGIGGEAQFSHRYRQMSQRVRGAGVRVAGVEAALDAAKTFLPGLLLVTVVWLGAGSVLDGRLSVGQLVAFYGYAVFLATPLRRVADGADQFTRGNVAAARVIRLLNIEPEHASGTTPLPDGPAELVDPDAGLRVQPGRFVAVACATPSDAALLADRLGRHTGTTATFGGVPLRDAPLEQVRARILVATNEDRLFDGPLRNELDPADRSDGLRAVIEASSSSDIIEMLPDGLDQTVVGGGQEFSGGQRQRLRLARALQADPDVLVLVEPTSAVDAHTEARVAQRLRQARAGRTTVVFTTSPIMLNAADRVAVVVEGRVVGEGTYPGLRGDARYRPIVAREDEA</sequence>